<evidence type="ECO:0000259" key="1">
    <source>
        <dbReference type="Pfam" id="PF00085"/>
    </source>
</evidence>
<sequence>MIKFIPFLAAVLLGCGSLVNSSSKNSDSKEEIVTPQQSMLLGKFEKTDLMQKPYSSWFEPRYKQFSPKEDAMATIKENINDYEIKIFMGTWCGDSKRETPRFFKILDEANYDMSNLEAVAVDYSKSTPEKYEAEVDLNRVPTMIFYKNGKEVNRFVEFAQESLEEDIAKIVSGKEYANSYAE</sequence>
<comment type="caution">
    <text evidence="2">The sequence shown here is derived from an EMBL/GenBank/DDBJ whole genome shotgun (WGS) entry which is preliminary data.</text>
</comment>
<dbReference type="Proteomes" id="UP001595793">
    <property type="component" value="Unassembled WGS sequence"/>
</dbReference>
<dbReference type="RefSeq" id="WP_290236905.1">
    <property type="nucleotide sequence ID" value="NZ_JAUFPZ010000002.1"/>
</dbReference>
<keyword evidence="3" id="KW-1185">Reference proteome</keyword>
<evidence type="ECO:0000313" key="2">
    <source>
        <dbReference type="EMBL" id="MFC4029191.1"/>
    </source>
</evidence>
<organism evidence="2 3">
    <name type="scientific">Zunongwangia endophytica</name>
    <dbReference type="NCBI Taxonomy" id="1808945"/>
    <lineage>
        <taxon>Bacteria</taxon>
        <taxon>Pseudomonadati</taxon>
        <taxon>Bacteroidota</taxon>
        <taxon>Flavobacteriia</taxon>
        <taxon>Flavobacteriales</taxon>
        <taxon>Flavobacteriaceae</taxon>
        <taxon>Zunongwangia</taxon>
    </lineage>
</organism>
<reference evidence="3" key="1">
    <citation type="journal article" date="2019" name="Int. J. Syst. Evol. Microbiol.">
        <title>The Global Catalogue of Microorganisms (GCM) 10K type strain sequencing project: providing services to taxonomists for standard genome sequencing and annotation.</title>
        <authorList>
            <consortium name="The Broad Institute Genomics Platform"/>
            <consortium name="The Broad Institute Genome Sequencing Center for Infectious Disease"/>
            <person name="Wu L."/>
            <person name="Ma J."/>
        </authorList>
    </citation>
    <scope>NUCLEOTIDE SEQUENCE [LARGE SCALE GENOMIC DNA]</scope>
    <source>
        <strain evidence="3">CECT 9128</strain>
    </source>
</reference>
<dbReference type="InterPro" id="IPR036249">
    <property type="entry name" value="Thioredoxin-like_sf"/>
</dbReference>
<proteinExistence type="predicted"/>
<protein>
    <submittedName>
        <fullName evidence="2">Thioredoxin family protein</fullName>
    </submittedName>
</protein>
<dbReference type="Pfam" id="PF00085">
    <property type="entry name" value="Thioredoxin"/>
    <property type="match status" value="1"/>
</dbReference>
<dbReference type="EMBL" id="JBHSAS010000012">
    <property type="protein sequence ID" value="MFC4029191.1"/>
    <property type="molecule type" value="Genomic_DNA"/>
</dbReference>
<dbReference type="PROSITE" id="PS51257">
    <property type="entry name" value="PROKAR_LIPOPROTEIN"/>
    <property type="match status" value="1"/>
</dbReference>
<dbReference type="SUPFAM" id="SSF52833">
    <property type="entry name" value="Thioredoxin-like"/>
    <property type="match status" value="1"/>
</dbReference>
<feature type="domain" description="Thioredoxin" evidence="1">
    <location>
        <begin position="87"/>
        <end position="168"/>
    </location>
</feature>
<dbReference type="CDD" id="cd02947">
    <property type="entry name" value="TRX_family"/>
    <property type="match status" value="1"/>
</dbReference>
<dbReference type="InterPro" id="IPR013766">
    <property type="entry name" value="Thioredoxin_domain"/>
</dbReference>
<evidence type="ECO:0000313" key="3">
    <source>
        <dbReference type="Proteomes" id="UP001595793"/>
    </source>
</evidence>
<name>A0ABV8HFP5_9FLAO</name>
<dbReference type="Gene3D" id="3.40.30.10">
    <property type="entry name" value="Glutaredoxin"/>
    <property type="match status" value="1"/>
</dbReference>
<gene>
    <name evidence="2" type="ORF">ACFOS1_17350</name>
</gene>
<accession>A0ABV8HFP5</accession>